<gene>
    <name evidence="10" type="ORF">DI270_029465</name>
</gene>
<keyword evidence="7" id="KW-0812">Transmembrane</keyword>
<evidence type="ECO:0000259" key="9">
    <source>
        <dbReference type="Pfam" id="PF00082"/>
    </source>
</evidence>
<dbReference type="Proteomes" id="UP000262538">
    <property type="component" value="Unassembled WGS sequence"/>
</dbReference>
<organism evidence="10 11">
    <name type="scientific">Microbispora triticiradicis</name>
    <dbReference type="NCBI Taxonomy" id="2200763"/>
    <lineage>
        <taxon>Bacteria</taxon>
        <taxon>Bacillati</taxon>
        <taxon>Actinomycetota</taxon>
        <taxon>Actinomycetes</taxon>
        <taxon>Streptosporangiales</taxon>
        <taxon>Streptosporangiaceae</taxon>
        <taxon>Microbispora</taxon>
    </lineage>
</organism>
<dbReference type="PANTHER" id="PTHR43806">
    <property type="entry name" value="PEPTIDASE S8"/>
    <property type="match status" value="1"/>
</dbReference>
<dbReference type="RefSeq" id="WP_117409453.1">
    <property type="nucleotide sequence ID" value="NZ_QFZU02000170.1"/>
</dbReference>
<evidence type="ECO:0000313" key="10">
    <source>
        <dbReference type="EMBL" id="RGA01466.1"/>
    </source>
</evidence>
<dbReference type="GO" id="GO:0008233">
    <property type="term" value="F:peptidase activity"/>
    <property type="evidence" value="ECO:0007669"/>
    <property type="project" value="UniProtKB-KW"/>
</dbReference>
<dbReference type="PANTHER" id="PTHR43806:SF11">
    <property type="entry name" value="CEREVISIN-RELATED"/>
    <property type="match status" value="1"/>
</dbReference>
<comment type="caution">
    <text evidence="10">The sequence shown here is derived from an EMBL/GenBank/DDBJ whole genome shotgun (WGS) entry which is preliminary data.</text>
</comment>
<evidence type="ECO:0000256" key="3">
    <source>
        <dbReference type="ARBA" id="ARBA00022801"/>
    </source>
</evidence>
<feature type="region of interest" description="Disordered" evidence="6">
    <location>
        <begin position="92"/>
        <end position="113"/>
    </location>
</feature>
<evidence type="ECO:0000256" key="7">
    <source>
        <dbReference type="SAM" id="Phobius"/>
    </source>
</evidence>
<evidence type="ECO:0000256" key="4">
    <source>
        <dbReference type="ARBA" id="ARBA00022825"/>
    </source>
</evidence>
<comment type="similarity">
    <text evidence="1 5">Belongs to the peptidase S8 family.</text>
</comment>
<evidence type="ECO:0000256" key="2">
    <source>
        <dbReference type="ARBA" id="ARBA00022670"/>
    </source>
</evidence>
<evidence type="ECO:0000313" key="11">
    <source>
        <dbReference type="Proteomes" id="UP000262538"/>
    </source>
</evidence>
<keyword evidence="7" id="KW-1133">Transmembrane helix</keyword>
<dbReference type="EMBL" id="QFZU02000170">
    <property type="protein sequence ID" value="RGA01466.1"/>
    <property type="molecule type" value="Genomic_DNA"/>
</dbReference>
<dbReference type="SUPFAM" id="SSF52743">
    <property type="entry name" value="Subtilisin-like"/>
    <property type="match status" value="1"/>
</dbReference>
<feature type="chain" id="PRO_5045305379" evidence="8">
    <location>
        <begin position="25"/>
        <end position="406"/>
    </location>
</feature>
<feature type="domain" description="Peptidase S8/S53" evidence="9">
    <location>
        <begin position="113"/>
        <end position="334"/>
    </location>
</feature>
<protein>
    <submittedName>
        <fullName evidence="10">Serine protease</fullName>
    </submittedName>
</protein>
<name>A0ABX9LBW9_9ACTN</name>
<dbReference type="PROSITE" id="PS51892">
    <property type="entry name" value="SUBTILASE"/>
    <property type="match status" value="1"/>
</dbReference>
<keyword evidence="8" id="KW-0732">Signal</keyword>
<evidence type="ECO:0000256" key="1">
    <source>
        <dbReference type="ARBA" id="ARBA00011073"/>
    </source>
</evidence>
<feature type="transmembrane region" description="Helical" evidence="7">
    <location>
        <begin position="382"/>
        <end position="403"/>
    </location>
</feature>
<sequence>MLRAVSLRAGLAALLLGTGPAVSAAALPDEIPAAARAAARVAAPGGGEERWALDVVDAAEAWKVTKGAGVVVALLGEGQPDTGLPELAGRVERGPDMTGTVIGDETQRPGDDATGLASVIAGSGSGGGFSGVAPEARVLSLPVTVDRPERDYVDPEERPEETRDSPLARGIRYATAQGAKVICLPVPAYGVDRVERDAISFALARGVVLVAAAGDAGQSAYTRQNGTSFWAFPAGYPGVVGVGAVDRRGGKTSGSSDNLSVLVAAPGERVPVALPGGRRGTASGTGVASAIVAGTIALIKAKYPDLPPELVSRALTATSRPHPPAGYDDKVGFGVVDAAAALAKAGELVGYGHASAVQDDAHFGKGPVSRAPARPGPDPVRLWVYGIAVVLGIGGFCAAALALSRR</sequence>
<evidence type="ECO:0000256" key="8">
    <source>
        <dbReference type="SAM" id="SignalP"/>
    </source>
</evidence>
<evidence type="ECO:0000256" key="5">
    <source>
        <dbReference type="PROSITE-ProRule" id="PRU01240"/>
    </source>
</evidence>
<proteinExistence type="inferred from homology"/>
<accession>A0ABX9LBW9</accession>
<dbReference type="Gene3D" id="3.40.50.200">
    <property type="entry name" value="Peptidase S8/S53 domain"/>
    <property type="match status" value="1"/>
</dbReference>
<feature type="signal peptide" evidence="8">
    <location>
        <begin position="1"/>
        <end position="24"/>
    </location>
</feature>
<evidence type="ECO:0000256" key="6">
    <source>
        <dbReference type="SAM" id="MobiDB-lite"/>
    </source>
</evidence>
<keyword evidence="4" id="KW-0720">Serine protease</keyword>
<keyword evidence="2 10" id="KW-0645">Protease</keyword>
<dbReference type="InterPro" id="IPR050131">
    <property type="entry name" value="Peptidase_S8_subtilisin-like"/>
</dbReference>
<keyword evidence="3" id="KW-0378">Hydrolase</keyword>
<keyword evidence="7" id="KW-0472">Membrane</keyword>
<dbReference type="GO" id="GO:0006508">
    <property type="term" value="P:proteolysis"/>
    <property type="evidence" value="ECO:0007669"/>
    <property type="project" value="UniProtKB-KW"/>
</dbReference>
<dbReference type="Pfam" id="PF00082">
    <property type="entry name" value="Peptidase_S8"/>
    <property type="match status" value="1"/>
</dbReference>
<comment type="caution">
    <text evidence="5">Lacks conserved residue(s) required for the propagation of feature annotation.</text>
</comment>
<keyword evidence="11" id="KW-1185">Reference proteome</keyword>
<dbReference type="InterPro" id="IPR000209">
    <property type="entry name" value="Peptidase_S8/S53_dom"/>
</dbReference>
<reference evidence="10 11" key="1">
    <citation type="submission" date="2018-08" db="EMBL/GenBank/DDBJ databases">
        <title>Microbispora. triticiradicis sp. nov., a novel actinomycete isolated from the root of wheat (Triticum aestivum L.)).</title>
        <authorList>
            <person name="Han C."/>
        </authorList>
    </citation>
    <scope>NUCLEOTIDE SEQUENCE [LARGE SCALE GENOMIC DNA]</scope>
    <source>
        <strain evidence="10 11">NEAU-HRDPA2-9</strain>
    </source>
</reference>
<dbReference type="InterPro" id="IPR036852">
    <property type="entry name" value="Peptidase_S8/S53_dom_sf"/>
</dbReference>